<evidence type="ECO:0000313" key="3">
    <source>
        <dbReference type="Proteomes" id="UP001596074"/>
    </source>
</evidence>
<comment type="caution">
    <text evidence="2">The sequence shown here is derived from an EMBL/GenBank/DDBJ whole genome shotgun (WGS) entry which is preliminary data.</text>
</comment>
<reference evidence="3" key="1">
    <citation type="journal article" date="2019" name="Int. J. Syst. Evol. Microbiol.">
        <title>The Global Catalogue of Microorganisms (GCM) 10K type strain sequencing project: providing services to taxonomists for standard genome sequencing and annotation.</title>
        <authorList>
            <consortium name="The Broad Institute Genomics Platform"/>
            <consortium name="The Broad Institute Genome Sequencing Center for Infectious Disease"/>
            <person name="Wu L."/>
            <person name="Ma J."/>
        </authorList>
    </citation>
    <scope>NUCLEOTIDE SEQUENCE [LARGE SCALE GENOMIC DNA]</scope>
    <source>
        <strain evidence="3">KCTC 42087</strain>
    </source>
</reference>
<keyword evidence="1" id="KW-0812">Transmembrane</keyword>
<keyword evidence="1" id="KW-1133">Transmembrane helix</keyword>
<keyword evidence="1" id="KW-0472">Membrane</keyword>
<dbReference type="RefSeq" id="WP_378288290.1">
    <property type="nucleotide sequence ID" value="NZ_JBHSON010000085.1"/>
</dbReference>
<evidence type="ECO:0000256" key="1">
    <source>
        <dbReference type="SAM" id="Phobius"/>
    </source>
</evidence>
<sequence length="150" mass="16234">MRITDRSVPEVSRAHGPVRELQGDLVRYERTMRQTATIAVCSGAASGLVLGALIASGLSWGGRGRLVLAVSCAACGALLAAGVLRVGRGRLRDRLDRMLAAEAVHHEQAIREQLERLRHSGLSRGKLARSCVHAIEMTQRAKRRRGGGHR</sequence>
<keyword evidence="3" id="KW-1185">Reference proteome</keyword>
<gene>
    <name evidence="2" type="ORF">ACFPZN_42535</name>
</gene>
<protein>
    <submittedName>
        <fullName evidence="2">Uncharacterized protein</fullName>
    </submittedName>
</protein>
<evidence type="ECO:0000313" key="2">
    <source>
        <dbReference type="EMBL" id="MFC5752331.1"/>
    </source>
</evidence>
<dbReference type="Proteomes" id="UP001596074">
    <property type="component" value="Unassembled WGS sequence"/>
</dbReference>
<accession>A0ABW1AC22</accession>
<name>A0ABW1AC22_9ACTN</name>
<dbReference type="EMBL" id="JBHSON010000085">
    <property type="protein sequence ID" value="MFC5752331.1"/>
    <property type="molecule type" value="Genomic_DNA"/>
</dbReference>
<organism evidence="2 3">
    <name type="scientific">Actinomadura rugatobispora</name>
    <dbReference type="NCBI Taxonomy" id="1994"/>
    <lineage>
        <taxon>Bacteria</taxon>
        <taxon>Bacillati</taxon>
        <taxon>Actinomycetota</taxon>
        <taxon>Actinomycetes</taxon>
        <taxon>Streptosporangiales</taxon>
        <taxon>Thermomonosporaceae</taxon>
        <taxon>Actinomadura</taxon>
    </lineage>
</organism>
<feature type="transmembrane region" description="Helical" evidence="1">
    <location>
        <begin position="66"/>
        <end position="87"/>
    </location>
</feature>
<feature type="transmembrane region" description="Helical" evidence="1">
    <location>
        <begin position="36"/>
        <end position="60"/>
    </location>
</feature>
<proteinExistence type="predicted"/>